<protein>
    <recommendedName>
        <fullName evidence="3">AraC family transcriptional regulator</fullName>
    </recommendedName>
</protein>
<dbReference type="EMBL" id="CP107006">
    <property type="protein sequence ID" value="UYQ94647.1"/>
    <property type="molecule type" value="Genomic_DNA"/>
</dbReference>
<evidence type="ECO:0000313" key="2">
    <source>
        <dbReference type="Proteomes" id="UP001162741"/>
    </source>
</evidence>
<evidence type="ECO:0000313" key="1">
    <source>
        <dbReference type="EMBL" id="UYQ94647.1"/>
    </source>
</evidence>
<keyword evidence="2" id="KW-1185">Reference proteome</keyword>
<name>A0ABY6J4V0_9BACT</name>
<evidence type="ECO:0008006" key="3">
    <source>
        <dbReference type="Google" id="ProtNLM"/>
    </source>
</evidence>
<sequence length="215" mass="25142">MNFRIRQCNKLQHLYQLRDPQQRELYHADLIPNAQAYLPPVPFGKLLIQRVSLVNLVYWHFNLTVEQITQFEFYPDVPSTSFHYMLENNMQLVLDGQTNHFREGEASLLYLRNINYEITLEPGRYQFVQVDPSWIVWQKLFENYPGIRKEVEVAGQTMGTFLNVGPCLIDEAEKKLLKHISTEPITRGRSALQQTSISLVRLFLDKCSISANQHS</sequence>
<organism evidence="1 2">
    <name type="scientific">Chitinophaga horti</name>
    <dbReference type="NCBI Taxonomy" id="2920382"/>
    <lineage>
        <taxon>Bacteria</taxon>
        <taxon>Pseudomonadati</taxon>
        <taxon>Bacteroidota</taxon>
        <taxon>Chitinophagia</taxon>
        <taxon>Chitinophagales</taxon>
        <taxon>Chitinophagaceae</taxon>
        <taxon>Chitinophaga</taxon>
    </lineage>
</organism>
<proteinExistence type="predicted"/>
<dbReference type="Proteomes" id="UP001162741">
    <property type="component" value="Chromosome"/>
</dbReference>
<accession>A0ABY6J4V0</accession>
<dbReference type="RefSeq" id="WP_264282515.1">
    <property type="nucleotide sequence ID" value="NZ_CP107006.1"/>
</dbReference>
<reference evidence="1" key="1">
    <citation type="submission" date="2022-10" db="EMBL/GenBank/DDBJ databases">
        <title>Chitinophaga sp. nov., isolated from soil.</title>
        <authorList>
            <person name="Jeon C.O."/>
        </authorList>
    </citation>
    <scope>NUCLEOTIDE SEQUENCE</scope>
    <source>
        <strain evidence="1">R8</strain>
    </source>
</reference>
<gene>
    <name evidence="1" type="ORF">MKQ68_06020</name>
</gene>